<evidence type="ECO:0000256" key="1">
    <source>
        <dbReference type="SAM" id="SignalP"/>
    </source>
</evidence>
<keyword evidence="3" id="KW-1185">Reference proteome</keyword>
<evidence type="ECO:0000313" key="2">
    <source>
        <dbReference type="EMBL" id="RED26176.1"/>
    </source>
</evidence>
<gene>
    <name evidence="2" type="ORF">BD847_0088</name>
</gene>
<dbReference type="Gene3D" id="2.60.40.10">
    <property type="entry name" value="Immunoglobulins"/>
    <property type="match status" value="1"/>
</dbReference>
<dbReference type="Proteomes" id="UP000257004">
    <property type="component" value="Unassembled WGS sequence"/>
</dbReference>
<accession>A0A3D9FYX0</accession>
<keyword evidence="1" id="KW-0732">Signal</keyword>
<reference evidence="2 3" key="1">
    <citation type="submission" date="2018-07" db="EMBL/GenBank/DDBJ databases">
        <title>Genomic Encyclopedia of Archaeal and Bacterial Type Strains, Phase II (KMG-II): from individual species to whole genera.</title>
        <authorList>
            <person name="Goeker M."/>
        </authorList>
    </citation>
    <scope>NUCLEOTIDE SEQUENCE [LARGE SCALE GENOMIC DNA]</scope>
    <source>
        <strain evidence="2 3">DSM 25795</strain>
    </source>
</reference>
<dbReference type="OrthoDB" id="1321631at2"/>
<dbReference type="PROSITE" id="PS51257">
    <property type="entry name" value="PROKAR_LIPOPROTEIN"/>
    <property type="match status" value="1"/>
</dbReference>
<comment type="caution">
    <text evidence="2">The sequence shown here is derived from an EMBL/GenBank/DDBJ whole genome shotgun (WGS) entry which is preliminary data.</text>
</comment>
<evidence type="ECO:0008006" key="4">
    <source>
        <dbReference type="Google" id="ProtNLM"/>
    </source>
</evidence>
<proteinExistence type="predicted"/>
<dbReference type="EMBL" id="QRDQ01000007">
    <property type="protein sequence ID" value="RED26176.1"/>
    <property type="molecule type" value="Genomic_DNA"/>
</dbReference>
<dbReference type="InterPro" id="IPR013783">
    <property type="entry name" value="Ig-like_fold"/>
</dbReference>
<feature type="signal peptide" evidence="1">
    <location>
        <begin position="1"/>
        <end position="22"/>
    </location>
</feature>
<name>A0A3D9FYX0_9FLAO</name>
<organism evidence="2 3">
    <name type="scientific">Flavobacterium cutihirudinis</name>
    <dbReference type="NCBI Taxonomy" id="1265740"/>
    <lineage>
        <taxon>Bacteria</taxon>
        <taxon>Pseudomonadati</taxon>
        <taxon>Bacteroidota</taxon>
        <taxon>Flavobacteriia</taxon>
        <taxon>Flavobacteriales</taxon>
        <taxon>Flavobacteriaceae</taxon>
        <taxon>Flavobacterium</taxon>
    </lineage>
</organism>
<evidence type="ECO:0000313" key="3">
    <source>
        <dbReference type="Proteomes" id="UP000257004"/>
    </source>
</evidence>
<feature type="chain" id="PRO_5017763041" description="Fibronectin type-III domain-containing protein" evidence="1">
    <location>
        <begin position="23"/>
        <end position="447"/>
    </location>
</feature>
<dbReference type="SUPFAM" id="SSF63825">
    <property type="entry name" value="YWTD domain"/>
    <property type="match status" value="1"/>
</dbReference>
<sequence length="447" mass="51777">MEYFKKYAAFIILSLIVFGCSADEEPQKPLELTITNFKTSYNEVKIDWELQRPDGVIIDDLTIYRIEKNGESDFYQEKMIANLPSNETSFVDTDVPYKEEVSYSVRILYRDEREKVPTYGNEMKSETKKFIRDIIKFDRVPFQVQKDPTQPNIFHILNKDQAGSLIKYNSTKNSIEHTTTFENGFYLNNKFHIVNNNEIYIADTKGRIYRINTNSYETIDSYLALVTDNLNSFSVSGNRIYYQDDEDWCIYDTSARTSTKTGYISNSDYSEYMGNDKTLLLYCQNEQYGSMGFVGYTPANCPGFMDCSPVTYYYTPWALKPNSIDANIFSWNTDKSKCISSINGCVFNTSTLKPEIRLNDITGKHYFQFAFDAQNNIYATVQGEKKIHKFNSEYKLVEVIDTKLYPLFPLLTTDGLKVVGSYEPVSYWSFGYGNNFDFNVKCAIETF</sequence>
<dbReference type="RefSeq" id="WP_115886298.1">
    <property type="nucleotide sequence ID" value="NZ_QRDQ01000007.1"/>
</dbReference>
<dbReference type="AlphaFoldDB" id="A0A3D9FYX0"/>
<protein>
    <recommendedName>
        <fullName evidence="4">Fibronectin type-III domain-containing protein</fullName>
    </recommendedName>
</protein>